<dbReference type="GO" id="GO:0005829">
    <property type="term" value="C:cytosol"/>
    <property type="evidence" value="ECO:0007669"/>
    <property type="project" value="TreeGrafter"/>
</dbReference>
<dbReference type="NCBIfam" id="TIGR01780">
    <property type="entry name" value="SSADH"/>
    <property type="match status" value="1"/>
</dbReference>
<comment type="caution">
    <text evidence="7">The sequence shown here is derived from an EMBL/GenBank/DDBJ whole genome shotgun (WGS) entry which is preliminary data.</text>
</comment>
<dbReference type="InterPro" id="IPR015590">
    <property type="entry name" value="Aldehyde_DH_dom"/>
</dbReference>
<feature type="region of interest" description="Disordered" evidence="5">
    <location>
        <begin position="494"/>
        <end position="514"/>
    </location>
</feature>
<gene>
    <name evidence="7" type="ORF">EZ313_16100</name>
</gene>
<evidence type="ECO:0000256" key="1">
    <source>
        <dbReference type="ARBA" id="ARBA00009986"/>
    </source>
</evidence>
<reference evidence="7 8" key="1">
    <citation type="submission" date="2019-03" db="EMBL/GenBank/DDBJ databases">
        <title>Ramlibacter henchirensis DSM 14656, whole genome shotgun sequence.</title>
        <authorList>
            <person name="Zhang X."/>
            <person name="Feng G."/>
            <person name="Zhu H."/>
        </authorList>
    </citation>
    <scope>NUCLEOTIDE SEQUENCE [LARGE SCALE GENOMIC DNA]</scope>
    <source>
        <strain evidence="7 8">DSM 14656</strain>
    </source>
</reference>
<evidence type="ECO:0000256" key="3">
    <source>
        <dbReference type="PROSITE-ProRule" id="PRU10007"/>
    </source>
</evidence>
<dbReference type="InterPro" id="IPR016163">
    <property type="entry name" value="Ald_DH_C"/>
</dbReference>
<dbReference type="RefSeq" id="WP_135264291.1">
    <property type="nucleotide sequence ID" value="NZ_SMLM01000002.1"/>
</dbReference>
<evidence type="ECO:0000256" key="4">
    <source>
        <dbReference type="RuleBase" id="RU003345"/>
    </source>
</evidence>
<dbReference type="PANTHER" id="PTHR43353:SF5">
    <property type="entry name" value="SUCCINATE-SEMIALDEHYDE DEHYDROGENASE, MITOCHONDRIAL"/>
    <property type="match status" value="1"/>
</dbReference>
<feature type="domain" description="Aldehyde dehydrogenase" evidence="6">
    <location>
        <begin position="21"/>
        <end position="480"/>
    </location>
</feature>
<keyword evidence="2 4" id="KW-0560">Oxidoreductase</keyword>
<sequence length="514" mass="55402">MKHLLKDAALWRTGACIDGQWLTSTPHGHYALHNPATREKLVELPRCHEAEAVAAIEAADRAFRLWRARTAKERSEVLHRWYQLTLEHRDDLATLITLEQGKPLAEARGEIDYAASFLQWFAEEAKRVRGDVIPAPRSTQRIVVLKQPIGVCAAITPWNFPAAMITRKAGPALAAGCSMVVKPATQTPMTALALAELALRAGVPAGVFNVLTGNDTRALGGVLTSHALVRKLTFTGSTEVGRTLLQQSAATIKKCSMELGGNAPFIVFDDADVDAAVEGLIACKFRNTGQACISANRVLVQNGIYDAFAQKLAVRVRQLKVGDGLEAGVQQGPLIDDAAVAKVESHLENALRGGARVICGGKRHRLGGFFFEPTVLVDVKPGMAISCEETFGPVAPLFRFHTEAEVVAMANDTEFGLAAYLYSRDHSRIWRIAEALESGMVGINCGLISNEVAPFGGVKQSGLGREGSQYGIEEFLEIKYLSWDGVAAERLNAAADDPSAREARHPARAAPKAA</sequence>
<evidence type="ECO:0000313" key="8">
    <source>
        <dbReference type="Proteomes" id="UP000298180"/>
    </source>
</evidence>
<dbReference type="GO" id="GO:0004777">
    <property type="term" value="F:succinate-semialdehyde dehydrogenase (NAD+) activity"/>
    <property type="evidence" value="ECO:0007669"/>
    <property type="project" value="TreeGrafter"/>
</dbReference>
<evidence type="ECO:0000256" key="2">
    <source>
        <dbReference type="ARBA" id="ARBA00023002"/>
    </source>
</evidence>
<dbReference type="OrthoDB" id="6187633at2"/>
<dbReference type="GO" id="GO:0009450">
    <property type="term" value="P:gamma-aminobutyric acid catabolic process"/>
    <property type="evidence" value="ECO:0007669"/>
    <property type="project" value="InterPro"/>
</dbReference>
<protein>
    <submittedName>
        <fullName evidence="7">NAD-dependent succinate-semialdehyde dehydrogenase</fullName>
    </submittedName>
</protein>
<dbReference type="InterPro" id="IPR050740">
    <property type="entry name" value="Aldehyde_DH_Superfamily"/>
</dbReference>
<evidence type="ECO:0000256" key="5">
    <source>
        <dbReference type="SAM" id="MobiDB-lite"/>
    </source>
</evidence>
<proteinExistence type="inferred from homology"/>
<dbReference type="EMBL" id="SMLM01000002">
    <property type="protein sequence ID" value="TFZ02767.1"/>
    <property type="molecule type" value="Genomic_DNA"/>
</dbReference>
<dbReference type="InterPro" id="IPR010102">
    <property type="entry name" value="Succ_semiAld_DH"/>
</dbReference>
<dbReference type="SUPFAM" id="SSF53720">
    <property type="entry name" value="ALDH-like"/>
    <property type="match status" value="1"/>
</dbReference>
<name>A0A4Z0BTW8_9BURK</name>
<accession>A0A4Z0BTW8</accession>
<dbReference type="Proteomes" id="UP000298180">
    <property type="component" value="Unassembled WGS sequence"/>
</dbReference>
<dbReference type="Gene3D" id="3.40.309.10">
    <property type="entry name" value="Aldehyde Dehydrogenase, Chain A, domain 2"/>
    <property type="match status" value="1"/>
</dbReference>
<keyword evidence="8" id="KW-1185">Reference proteome</keyword>
<organism evidence="7 8">
    <name type="scientific">Ramlibacter henchirensis</name>
    <dbReference type="NCBI Taxonomy" id="204072"/>
    <lineage>
        <taxon>Bacteria</taxon>
        <taxon>Pseudomonadati</taxon>
        <taxon>Pseudomonadota</taxon>
        <taxon>Betaproteobacteria</taxon>
        <taxon>Burkholderiales</taxon>
        <taxon>Comamonadaceae</taxon>
        <taxon>Ramlibacter</taxon>
    </lineage>
</organism>
<dbReference type="InterPro" id="IPR016161">
    <property type="entry name" value="Ald_DH/histidinol_DH"/>
</dbReference>
<dbReference type="CDD" id="cd07103">
    <property type="entry name" value="ALDH_F5_SSADH_GabD"/>
    <property type="match status" value="1"/>
</dbReference>
<dbReference type="Gene3D" id="3.40.605.10">
    <property type="entry name" value="Aldehyde Dehydrogenase, Chain A, domain 1"/>
    <property type="match status" value="1"/>
</dbReference>
<dbReference type="FunFam" id="3.40.605.10:FF:000026">
    <property type="entry name" value="Aldehyde dehydrogenase, putative"/>
    <property type="match status" value="1"/>
</dbReference>
<evidence type="ECO:0000313" key="7">
    <source>
        <dbReference type="EMBL" id="TFZ02767.1"/>
    </source>
</evidence>
<dbReference type="FunFam" id="3.40.605.10:FF:000005">
    <property type="entry name" value="Succinate-semialdehyde dehydrogenase I"/>
    <property type="match status" value="1"/>
</dbReference>
<evidence type="ECO:0000259" key="6">
    <source>
        <dbReference type="Pfam" id="PF00171"/>
    </source>
</evidence>
<dbReference type="AlphaFoldDB" id="A0A4Z0BTW8"/>
<dbReference type="InterPro" id="IPR029510">
    <property type="entry name" value="Ald_DH_CS_GLU"/>
</dbReference>
<dbReference type="PANTHER" id="PTHR43353">
    <property type="entry name" value="SUCCINATE-SEMIALDEHYDE DEHYDROGENASE, MITOCHONDRIAL"/>
    <property type="match status" value="1"/>
</dbReference>
<dbReference type="PROSITE" id="PS00687">
    <property type="entry name" value="ALDEHYDE_DEHYDR_GLU"/>
    <property type="match status" value="1"/>
</dbReference>
<dbReference type="Pfam" id="PF00171">
    <property type="entry name" value="Aldedh"/>
    <property type="match status" value="1"/>
</dbReference>
<dbReference type="InterPro" id="IPR016162">
    <property type="entry name" value="Ald_DH_N"/>
</dbReference>
<dbReference type="FunFam" id="3.40.309.10:FF:000004">
    <property type="entry name" value="Succinate-semialdehyde dehydrogenase I"/>
    <property type="match status" value="1"/>
</dbReference>
<feature type="active site" evidence="3">
    <location>
        <position position="258"/>
    </location>
</feature>
<comment type="similarity">
    <text evidence="1 4">Belongs to the aldehyde dehydrogenase family.</text>
</comment>